<accession>A0ABX0P2N7</accession>
<organism evidence="2 3">
    <name type="scientific">Massilia mucilaginosa</name>
    <dbReference type="NCBI Taxonomy" id="2609282"/>
    <lineage>
        <taxon>Bacteria</taxon>
        <taxon>Pseudomonadati</taxon>
        <taxon>Pseudomonadota</taxon>
        <taxon>Betaproteobacteria</taxon>
        <taxon>Burkholderiales</taxon>
        <taxon>Oxalobacteraceae</taxon>
        <taxon>Telluria group</taxon>
        <taxon>Massilia</taxon>
    </lineage>
</organism>
<evidence type="ECO:0000256" key="1">
    <source>
        <dbReference type="SAM" id="SignalP"/>
    </source>
</evidence>
<evidence type="ECO:0000313" key="3">
    <source>
        <dbReference type="Proteomes" id="UP000609726"/>
    </source>
</evidence>
<feature type="chain" id="PRO_5046521486" evidence="1">
    <location>
        <begin position="19"/>
        <end position="248"/>
    </location>
</feature>
<dbReference type="Proteomes" id="UP000609726">
    <property type="component" value="Unassembled WGS sequence"/>
</dbReference>
<evidence type="ECO:0000313" key="2">
    <source>
        <dbReference type="EMBL" id="NHZ93573.1"/>
    </source>
</evidence>
<reference evidence="2 3" key="1">
    <citation type="submission" date="2019-10" db="EMBL/GenBank/DDBJ databases">
        <title>Taxonomy of Antarctic Massilia spp.: description of Massilia rubra sp. nov., Massilia aquatica sp. nov., Massilia mucilaginosa sp. nov., Massilia frigida sp. nov. isolated from streams, lakes and regoliths.</title>
        <authorList>
            <person name="Holochova P."/>
            <person name="Sedlacek I."/>
            <person name="Kralova S."/>
            <person name="Maslanova I."/>
            <person name="Busse H.-J."/>
            <person name="Stankova E."/>
            <person name="Vrbovska V."/>
            <person name="Kovarovic V."/>
            <person name="Bartak M."/>
            <person name="Svec P."/>
            <person name="Pantucek R."/>
        </authorList>
    </citation>
    <scope>NUCLEOTIDE SEQUENCE [LARGE SCALE GENOMIC DNA]</scope>
    <source>
        <strain evidence="2 3">CCM 8733</strain>
    </source>
</reference>
<dbReference type="RefSeq" id="WP_166882255.1">
    <property type="nucleotide sequence ID" value="NZ_WHJH01000079.1"/>
</dbReference>
<proteinExistence type="predicted"/>
<dbReference type="EMBL" id="WHJH01000079">
    <property type="protein sequence ID" value="NHZ93573.1"/>
    <property type="molecule type" value="Genomic_DNA"/>
</dbReference>
<feature type="signal peptide" evidence="1">
    <location>
        <begin position="1"/>
        <end position="18"/>
    </location>
</feature>
<keyword evidence="1" id="KW-0732">Signal</keyword>
<name>A0ABX0P2N7_9BURK</name>
<sequence>MKLTLLIGVMLATGAAAAQDAEAVKAEAVAVKEVDTVQVNALRDPDFKTYQAFVAGLDAFDARHTLAPAAALRFLLRPSAPNASIEGVTIRIAGNETNIAIPLAADGTFVMPRSQAALDEEAEIILNRKKGSFRWRPHVRTPDVPANARRLGDLRLECEVRWAVDRKDLSFVKRSMISVLGGPCKTARVHVMQLAPRALAGYRMVAGERSETAPAGAVKDDRMTYVVPLHDASWPDDALVEFEFGGEK</sequence>
<keyword evidence="3" id="KW-1185">Reference proteome</keyword>
<comment type="caution">
    <text evidence="2">The sequence shown here is derived from an EMBL/GenBank/DDBJ whole genome shotgun (WGS) entry which is preliminary data.</text>
</comment>
<gene>
    <name evidence="2" type="ORF">F2P45_31905</name>
</gene>
<protein>
    <submittedName>
        <fullName evidence="2">Uncharacterized protein</fullName>
    </submittedName>
</protein>